<comment type="caution">
    <text evidence="2">The sequence shown here is derived from an EMBL/GenBank/DDBJ whole genome shotgun (WGS) entry which is preliminary data.</text>
</comment>
<evidence type="ECO:0000313" key="2">
    <source>
        <dbReference type="EMBL" id="MBD5778826.1"/>
    </source>
</evidence>
<evidence type="ECO:0000313" key="3">
    <source>
        <dbReference type="Proteomes" id="UP000622317"/>
    </source>
</evidence>
<dbReference type="EMBL" id="JACYFG010000006">
    <property type="protein sequence ID" value="MBD5778826.1"/>
    <property type="molecule type" value="Genomic_DNA"/>
</dbReference>
<feature type="transmembrane region" description="Helical" evidence="1">
    <location>
        <begin position="332"/>
        <end position="351"/>
    </location>
</feature>
<keyword evidence="3" id="KW-1185">Reference proteome</keyword>
<feature type="transmembrane region" description="Helical" evidence="1">
    <location>
        <begin position="258"/>
        <end position="280"/>
    </location>
</feature>
<feature type="transmembrane region" description="Helical" evidence="1">
    <location>
        <begin position="292"/>
        <end position="312"/>
    </location>
</feature>
<sequence>MPRKQEEPIPKSIALAWAFAGLLHLLTFRWALPLSWDGIVYTAATFLLLAKPGKPLRQAAFLLSTILLIAWNYPTVSNHIVLEFWIMLSLAGTFLVRRWVPNAKTPASASFFDTIAPLVRIQYLLAFAFAAFSKLNSDFLDPEWSCAALFAERSLEFLQLETLSFGILSPDHRIFATGAIFLALCLEIAIPCLLLFRRTRRPGICLALLFHFAMGFVPILGISSYSALSFTLLLFFFPKESLQSLEHKLDRIFKSLPFARKTTFPTPLLTASLLAIALFLQHRYFHPAATPIAFLVWLTIYLPFTLLAFQALKCGKGFTTEQANRPLPRPRFLAIFALPVLMLGLLPYIGLQTQGSFTMFSNLRTLGPQPNHLLAAFARPQREPILIKIHSTNHPNLASYPKSGLLLTSHEFARKTTGTNEDYFVLCEYEGKMELVGRFNGELTPHPILHELRFPTSWIRFRDVPEADHCPCTW</sequence>
<feature type="transmembrane region" description="Helical" evidence="1">
    <location>
        <begin position="80"/>
        <end position="100"/>
    </location>
</feature>
<evidence type="ECO:0000256" key="1">
    <source>
        <dbReference type="SAM" id="Phobius"/>
    </source>
</evidence>
<gene>
    <name evidence="2" type="ORF">IEN85_04935</name>
</gene>
<feature type="transmembrane region" description="Helical" evidence="1">
    <location>
        <begin position="112"/>
        <end position="132"/>
    </location>
</feature>
<name>A0A927F6Y3_9BACT</name>
<dbReference type="AlphaFoldDB" id="A0A927F6Y3"/>
<keyword evidence="1" id="KW-0472">Membrane</keyword>
<keyword evidence="1" id="KW-1133">Transmembrane helix</keyword>
<feature type="transmembrane region" description="Helical" evidence="1">
    <location>
        <begin position="208"/>
        <end position="238"/>
    </location>
</feature>
<accession>A0A927F6Y3</accession>
<reference evidence="2" key="1">
    <citation type="submission" date="2020-09" db="EMBL/GenBank/DDBJ databases">
        <title>Pelagicoccus enzymogenes sp. nov. with an EPS production, isolated from marine sediment.</title>
        <authorList>
            <person name="Feng X."/>
        </authorList>
    </citation>
    <scope>NUCLEOTIDE SEQUENCE</scope>
    <source>
        <strain evidence="2">NFK12</strain>
    </source>
</reference>
<feature type="transmembrane region" description="Helical" evidence="1">
    <location>
        <begin position="174"/>
        <end position="196"/>
    </location>
</feature>
<dbReference type="Proteomes" id="UP000622317">
    <property type="component" value="Unassembled WGS sequence"/>
</dbReference>
<keyword evidence="1" id="KW-0812">Transmembrane</keyword>
<proteinExistence type="predicted"/>
<dbReference type="RefSeq" id="WP_191615954.1">
    <property type="nucleotide sequence ID" value="NZ_JACYFG010000006.1"/>
</dbReference>
<organism evidence="2 3">
    <name type="scientific">Pelagicoccus enzymogenes</name>
    <dbReference type="NCBI Taxonomy" id="2773457"/>
    <lineage>
        <taxon>Bacteria</taxon>
        <taxon>Pseudomonadati</taxon>
        <taxon>Verrucomicrobiota</taxon>
        <taxon>Opitutia</taxon>
        <taxon>Puniceicoccales</taxon>
        <taxon>Pelagicoccaceae</taxon>
        <taxon>Pelagicoccus</taxon>
    </lineage>
</organism>
<feature type="transmembrane region" description="Helical" evidence="1">
    <location>
        <begin position="12"/>
        <end position="28"/>
    </location>
</feature>
<protein>
    <submittedName>
        <fullName evidence="2">HTTM domain-containing protein</fullName>
    </submittedName>
</protein>